<evidence type="ECO:0000256" key="4">
    <source>
        <dbReference type="ARBA" id="ARBA00022946"/>
    </source>
</evidence>
<evidence type="ECO:0000313" key="14">
    <source>
        <dbReference type="Proteomes" id="UP000186922"/>
    </source>
</evidence>
<dbReference type="FunFam" id="3.40.50.920:FF:000004">
    <property type="entry name" value="2-oxoisovalerate dehydrogenase subunit beta 1, mitochondrial"/>
    <property type="match status" value="1"/>
</dbReference>
<dbReference type="GO" id="GO:0009083">
    <property type="term" value="P:branched-chain amino acid catabolic process"/>
    <property type="evidence" value="ECO:0007669"/>
    <property type="project" value="TreeGrafter"/>
</dbReference>
<evidence type="ECO:0000259" key="12">
    <source>
        <dbReference type="SMART" id="SM00861"/>
    </source>
</evidence>
<evidence type="ECO:0000256" key="3">
    <source>
        <dbReference type="ARBA" id="ARBA00012277"/>
    </source>
</evidence>
<evidence type="ECO:0000256" key="11">
    <source>
        <dbReference type="ARBA" id="ARBA00082400"/>
    </source>
</evidence>
<comment type="function">
    <text evidence="8">Together with BCKDHA forms the heterotetrameric E1 subunit of the mitochondrial branched-chain alpha-ketoacid dehydrogenase (BCKD) complex. The BCKD complex catalyzes the multi-step oxidative decarboxylation of alpha-ketoacids derived from the branched-chain amino-acids valine, leucine and isoleucine producing CO2 and acyl-CoA which is subsequently utilized to produce energy. The E1 subunit catalyzes the first step with the decarboxylation of the alpha-ketoacid forming an enzyme-product intermediate. A reductive acylation mediated by the lipoylamide cofactor of E2 extracts the acyl group from the E1 active site for the next step of the reaction.</text>
</comment>
<dbReference type="Gene3D" id="3.40.50.970">
    <property type="match status" value="1"/>
</dbReference>
<gene>
    <name evidence="13" type="primary">RvY_03861-1</name>
    <name evidence="13" type="synonym">RvY_03861.1</name>
    <name evidence="13" type="ORF">RvY_03861</name>
</gene>
<dbReference type="GO" id="GO:0005759">
    <property type="term" value="C:mitochondrial matrix"/>
    <property type="evidence" value="ECO:0007669"/>
    <property type="project" value="UniProtKB-SubCell"/>
</dbReference>
<keyword evidence="6" id="KW-0496">Mitochondrion</keyword>
<keyword evidence="4" id="KW-0809">Transit peptide</keyword>
<evidence type="ECO:0000256" key="7">
    <source>
        <dbReference type="ARBA" id="ARBA00051764"/>
    </source>
</evidence>
<dbReference type="EMBL" id="BDGG01000002">
    <property type="protein sequence ID" value="GAU91640.1"/>
    <property type="molecule type" value="Genomic_DNA"/>
</dbReference>
<keyword evidence="14" id="KW-1185">Reference proteome</keyword>
<comment type="subunit">
    <text evidence="9">Heterotetramer of 2 alpha/BCKDHA and 2 beta chains/BCKDHB that forms the branched-chain alpha-keto acid decarboxylase (E1) component of the BCKD complex. The branched-chain alpha-ketoacid dehydrogenase is a large complex composed of three major building blocks E1, E2 and E3. It is organized around E2, a 24-meric cubic core composed of DBT, to which are associated 6 to 12 copies of E1, and approximately 6 copies of the dehydrogenase E3, a DLD dimer.</text>
</comment>
<evidence type="ECO:0000256" key="8">
    <source>
        <dbReference type="ARBA" id="ARBA00057409"/>
    </source>
</evidence>
<evidence type="ECO:0000256" key="10">
    <source>
        <dbReference type="ARBA" id="ARBA00071568"/>
    </source>
</evidence>
<protein>
    <recommendedName>
        <fullName evidence="10">2-oxoisovalerate dehydrogenase subunit beta, mitochondrial</fullName>
        <ecNumber evidence="3">1.2.4.4</ecNumber>
    </recommendedName>
    <alternativeName>
        <fullName evidence="11">Branched-chain alpha-keto acid dehydrogenase E1 component beta chain</fullName>
    </alternativeName>
</protein>
<dbReference type="PANTHER" id="PTHR42980:SF1">
    <property type="entry name" value="2-OXOISOVALERATE DEHYDROGENASE SUBUNIT BETA, MITOCHONDRIAL"/>
    <property type="match status" value="1"/>
</dbReference>
<dbReference type="SUPFAM" id="SSF52518">
    <property type="entry name" value="Thiamin diphosphate-binding fold (THDP-binding)"/>
    <property type="match status" value="1"/>
</dbReference>
<dbReference type="OrthoDB" id="878at2759"/>
<dbReference type="InterPro" id="IPR005475">
    <property type="entry name" value="Transketolase-like_Pyr-bd"/>
</dbReference>
<accession>A0A1D1USZ4</accession>
<dbReference type="EC" id="1.2.4.4" evidence="3"/>
<organism evidence="13 14">
    <name type="scientific">Ramazzottius varieornatus</name>
    <name type="common">Water bear</name>
    <name type="synonym">Tardigrade</name>
    <dbReference type="NCBI Taxonomy" id="947166"/>
    <lineage>
        <taxon>Eukaryota</taxon>
        <taxon>Metazoa</taxon>
        <taxon>Ecdysozoa</taxon>
        <taxon>Tardigrada</taxon>
        <taxon>Eutardigrada</taxon>
        <taxon>Parachela</taxon>
        <taxon>Hypsibioidea</taxon>
        <taxon>Ramazzottiidae</taxon>
        <taxon>Ramazzottius</taxon>
    </lineage>
</organism>
<dbReference type="SMART" id="SM00861">
    <property type="entry name" value="Transket_pyr"/>
    <property type="match status" value="1"/>
</dbReference>
<evidence type="ECO:0000256" key="5">
    <source>
        <dbReference type="ARBA" id="ARBA00023002"/>
    </source>
</evidence>
<comment type="catalytic activity">
    <reaction evidence="7">
        <text>N(6)-[(R)-lipoyl]-L-lysyl-[protein] + 3-methyl-2-oxobutanoate + H(+) = N(6)-[(R)-S(8)-2-methylpropanoyldihydrolipoyl]-L-lysyl-[protein] + CO2</text>
        <dbReference type="Rhea" id="RHEA:13457"/>
        <dbReference type="Rhea" id="RHEA-COMP:10474"/>
        <dbReference type="Rhea" id="RHEA-COMP:10497"/>
        <dbReference type="ChEBI" id="CHEBI:11851"/>
        <dbReference type="ChEBI" id="CHEBI:15378"/>
        <dbReference type="ChEBI" id="CHEBI:16526"/>
        <dbReference type="ChEBI" id="CHEBI:83099"/>
        <dbReference type="ChEBI" id="CHEBI:83142"/>
        <dbReference type="EC" id="1.2.4.4"/>
    </reaction>
    <physiologicalReaction direction="left-to-right" evidence="7">
        <dbReference type="Rhea" id="RHEA:13458"/>
    </physiologicalReaction>
</comment>
<comment type="caution">
    <text evidence="13">The sequence shown here is derived from an EMBL/GenBank/DDBJ whole genome shotgun (WGS) entry which is preliminary data.</text>
</comment>
<dbReference type="InterPro" id="IPR033248">
    <property type="entry name" value="Transketolase_C"/>
</dbReference>
<dbReference type="AlphaFoldDB" id="A0A1D1USZ4"/>
<dbReference type="GO" id="GO:0007584">
    <property type="term" value="P:response to nutrient"/>
    <property type="evidence" value="ECO:0007669"/>
    <property type="project" value="TreeGrafter"/>
</dbReference>
<dbReference type="STRING" id="947166.A0A1D1USZ4"/>
<dbReference type="Pfam" id="PF02780">
    <property type="entry name" value="Transketolase_C"/>
    <property type="match status" value="1"/>
</dbReference>
<sequence>MIVKRGLRSVLYALRTDARYASTRFTFVPEVAPDEYGPTTKLNLFQSINSAMDVALSTDKTAIIFGEDVAFGGVFRATINLQEKYGKDRVFNTPLCEQGIAGFGIGVAAAGSTAIAEIQFADYIFPAFDQLVNEAAKYRYRSGDQFDSGSLTVRSPYGAVGHGALYHSQSPEAYFAHTAGLKVVIPRGPIQAKGLLLSCIRDKNPCVFFEPKILYRSAVENVPSGDYTVPLGKADILRKGTDVTVVGYGTQIHVLKEVADMAQEKLGVSCEVIDLQTILPWDAQAVCESVVKTGRLLVSHEAPLTNGFASEIASYVQKECFLNLEAPIERVCGWDTPFPHSMEAFYLPDKWRCLDAVKRLSKY</sequence>
<dbReference type="CDD" id="cd07036">
    <property type="entry name" value="TPP_PYR_E1-PDHc-beta_like"/>
    <property type="match status" value="1"/>
</dbReference>
<evidence type="ECO:0000256" key="2">
    <source>
        <dbReference type="ARBA" id="ARBA00004305"/>
    </source>
</evidence>
<keyword evidence="5" id="KW-0560">Oxidoreductase</keyword>
<name>A0A1D1USZ4_RAMVA</name>
<dbReference type="Gene3D" id="3.40.50.920">
    <property type="match status" value="1"/>
</dbReference>
<feature type="domain" description="Transketolase-like pyrimidine-binding" evidence="12">
    <location>
        <begin position="42"/>
        <end position="217"/>
    </location>
</feature>
<evidence type="ECO:0000256" key="9">
    <source>
        <dbReference type="ARBA" id="ARBA00063295"/>
    </source>
</evidence>
<evidence type="ECO:0000256" key="6">
    <source>
        <dbReference type="ARBA" id="ARBA00023128"/>
    </source>
</evidence>
<dbReference type="InterPro" id="IPR009014">
    <property type="entry name" value="Transketo_C/PFOR_II"/>
</dbReference>
<dbReference type="GO" id="GO:0003863">
    <property type="term" value="F:branched-chain 2-oxo acid dehydrogenase activity"/>
    <property type="evidence" value="ECO:0007669"/>
    <property type="project" value="UniProtKB-EC"/>
</dbReference>
<dbReference type="PANTHER" id="PTHR42980">
    <property type="entry name" value="2-OXOISOVALERATE DEHYDROGENASE SUBUNIT BETA-RELATED"/>
    <property type="match status" value="1"/>
</dbReference>
<evidence type="ECO:0000313" key="13">
    <source>
        <dbReference type="EMBL" id="GAU91640.1"/>
    </source>
</evidence>
<dbReference type="SUPFAM" id="SSF52922">
    <property type="entry name" value="TK C-terminal domain-like"/>
    <property type="match status" value="1"/>
</dbReference>
<dbReference type="FunFam" id="3.40.50.970:FF:000001">
    <property type="entry name" value="Pyruvate dehydrogenase E1 beta subunit"/>
    <property type="match status" value="1"/>
</dbReference>
<evidence type="ECO:0000256" key="1">
    <source>
        <dbReference type="ARBA" id="ARBA00001964"/>
    </source>
</evidence>
<dbReference type="Proteomes" id="UP000186922">
    <property type="component" value="Unassembled WGS sequence"/>
</dbReference>
<proteinExistence type="predicted"/>
<dbReference type="Pfam" id="PF02779">
    <property type="entry name" value="Transket_pyr"/>
    <property type="match status" value="1"/>
</dbReference>
<comment type="cofactor">
    <cofactor evidence="1">
        <name>thiamine diphosphate</name>
        <dbReference type="ChEBI" id="CHEBI:58937"/>
    </cofactor>
</comment>
<comment type="subcellular location">
    <subcellularLocation>
        <location evidence="2">Mitochondrion matrix</location>
    </subcellularLocation>
</comment>
<reference evidence="13 14" key="1">
    <citation type="journal article" date="2016" name="Nat. Commun.">
        <title>Extremotolerant tardigrade genome and improved radiotolerance of human cultured cells by tardigrade-unique protein.</title>
        <authorList>
            <person name="Hashimoto T."/>
            <person name="Horikawa D.D."/>
            <person name="Saito Y."/>
            <person name="Kuwahara H."/>
            <person name="Kozuka-Hata H."/>
            <person name="Shin-I T."/>
            <person name="Minakuchi Y."/>
            <person name="Ohishi K."/>
            <person name="Motoyama A."/>
            <person name="Aizu T."/>
            <person name="Enomoto A."/>
            <person name="Kondo K."/>
            <person name="Tanaka S."/>
            <person name="Hara Y."/>
            <person name="Koshikawa S."/>
            <person name="Sagara H."/>
            <person name="Miura T."/>
            <person name="Yokobori S."/>
            <person name="Miyagawa K."/>
            <person name="Suzuki Y."/>
            <person name="Kubo T."/>
            <person name="Oyama M."/>
            <person name="Kohara Y."/>
            <person name="Fujiyama A."/>
            <person name="Arakawa K."/>
            <person name="Katayama T."/>
            <person name="Toyoda A."/>
            <person name="Kunieda T."/>
        </authorList>
    </citation>
    <scope>NUCLEOTIDE SEQUENCE [LARGE SCALE GENOMIC DNA]</scope>
    <source>
        <strain evidence="13 14">YOKOZUNA-1</strain>
    </source>
</reference>
<dbReference type="InterPro" id="IPR029061">
    <property type="entry name" value="THDP-binding"/>
</dbReference>